<feature type="region of interest" description="Disordered" evidence="1">
    <location>
        <begin position="22"/>
        <end position="47"/>
    </location>
</feature>
<evidence type="ECO:0000256" key="1">
    <source>
        <dbReference type="SAM" id="MobiDB-lite"/>
    </source>
</evidence>
<proteinExistence type="predicted"/>
<organism evidence="2">
    <name type="scientific">Arundo donax</name>
    <name type="common">Giant reed</name>
    <name type="synonym">Donax arundinaceus</name>
    <dbReference type="NCBI Taxonomy" id="35708"/>
    <lineage>
        <taxon>Eukaryota</taxon>
        <taxon>Viridiplantae</taxon>
        <taxon>Streptophyta</taxon>
        <taxon>Embryophyta</taxon>
        <taxon>Tracheophyta</taxon>
        <taxon>Spermatophyta</taxon>
        <taxon>Magnoliopsida</taxon>
        <taxon>Liliopsida</taxon>
        <taxon>Poales</taxon>
        <taxon>Poaceae</taxon>
        <taxon>PACMAD clade</taxon>
        <taxon>Arundinoideae</taxon>
        <taxon>Arundineae</taxon>
        <taxon>Arundo</taxon>
    </lineage>
</organism>
<sequence>MLVKYIKEDMVSYYDPHEKILPSQKKLRHGTPRTNQMEVKHLQERPA</sequence>
<reference evidence="2" key="2">
    <citation type="journal article" date="2015" name="Data Brief">
        <title>Shoot transcriptome of the giant reed, Arundo donax.</title>
        <authorList>
            <person name="Barrero R.A."/>
            <person name="Guerrero F.D."/>
            <person name="Moolhuijzen P."/>
            <person name="Goolsby J.A."/>
            <person name="Tidwell J."/>
            <person name="Bellgard S.E."/>
            <person name="Bellgard M.I."/>
        </authorList>
    </citation>
    <scope>NUCLEOTIDE SEQUENCE</scope>
    <source>
        <tissue evidence="2">Shoot tissue taken approximately 20 cm above the soil surface</tissue>
    </source>
</reference>
<name>A0A0A9FF22_ARUDO</name>
<feature type="compositionally biased region" description="Basic and acidic residues" evidence="1">
    <location>
        <begin position="38"/>
        <end position="47"/>
    </location>
</feature>
<accession>A0A0A9FF22</accession>
<dbReference type="AlphaFoldDB" id="A0A0A9FF22"/>
<protein>
    <submittedName>
        <fullName evidence="2">Uncharacterized protein</fullName>
    </submittedName>
</protein>
<evidence type="ECO:0000313" key="2">
    <source>
        <dbReference type="EMBL" id="JAE10952.1"/>
    </source>
</evidence>
<dbReference type="EMBL" id="GBRH01186944">
    <property type="protein sequence ID" value="JAE10952.1"/>
    <property type="molecule type" value="Transcribed_RNA"/>
</dbReference>
<reference evidence="2" key="1">
    <citation type="submission" date="2014-09" db="EMBL/GenBank/DDBJ databases">
        <authorList>
            <person name="Magalhaes I.L.F."/>
            <person name="Oliveira U."/>
            <person name="Santos F.R."/>
            <person name="Vidigal T.H.D.A."/>
            <person name="Brescovit A.D."/>
            <person name="Santos A.J."/>
        </authorList>
    </citation>
    <scope>NUCLEOTIDE SEQUENCE</scope>
    <source>
        <tissue evidence="2">Shoot tissue taken approximately 20 cm above the soil surface</tissue>
    </source>
</reference>